<reference evidence="1" key="1">
    <citation type="journal article" date="2021" name="Proc. Natl. Acad. Sci. U.S.A.">
        <title>A Catalog of Tens of Thousands of Viruses from Human Metagenomes Reveals Hidden Associations with Chronic Diseases.</title>
        <authorList>
            <person name="Tisza M.J."/>
            <person name="Buck C.B."/>
        </authorList>
    </citation>
    <scope>NUCLEOTIDE SEQUENCE</scope>
    <source>
        <strain evidence="1">CtnFo11</strain>
    </source>
</reference>
<proteinExistence type="predicted"/>
<organism evidence="1">
    <name type="scientific">Siphoviridae sp. ctnFo11</name>
    <dbReference type="NCBI Taxonomy" id="2826454"/>
    <lineage>
        <taxon>Viruses</taxon>
        <taxon>Duplodnaviria</taxon>
        <taxon>Heunggongvirae</taxon>
        <taxon>Uroviricota</taxon>
        <taxon>Caudoviricetes</taxon>
    </lineage>
</organism>
<dbReference type="EMBL" id="BK015066">
    <property type="protein sequence ID" value="DAD89630.1"/>
    <property type="molecule type" value="Genomic_DNA"/>
</dbReference>
<sequence>MQHRRLGSGRKAVLSNDMCTADNDIDIRR</sequence>
<protein>
    <submittedName>
        <fullName evidence="1">Uncharacterized protein</fullName>
    </submittedName>
</protein>
<evidence type="ECO:0000313" key="1">
    <source>
        <dbReference type="EMBL" id="DAD89630.1"/>
    </source>
</evidence>
<accession>A0A8S5N4V4</accession>
<name>A0A8S5N4V4_9CAUD</name>